<feature type="transmembrane region" description="Helical" evidence="1">
    <location>
        <begin position="6"/>
        <end position="25"/>
    </location>
</feature>
<dbReference type="Pfam" id="PF03134">
    <property type="entry name" value="TB2_DP1_HVA22"/>
    <property type="match status" value="1"/>
</dbReference>
<keyword evidence="1" id="KW-0812">Transmembrane</keyword>
<sequence>MLPYFLILPLWLLAAVGLPLVQSLHALQAKSEDRKTWLFYWICFAIASTVLCYFEWVIQIPFYVLAFYVDLYYEAQLLLVLWLVFPKFLGIKQVQAHLESNATALGKKGLELAREHAVKAREVVLEFKKKYT</sequence>
<dbReference type="InterPro" id="IPR004345">
    <property type="entry name" value="TB2_DP1_HVA22"/>
</dbReference>
<feature type="transmembrane region" description="Helical" evidence="1">
    <location>
        <begin position="62"/>
        <end position="85"/>
    </location>
</feature>
<keyword evidence="1" id="KW-1133">Transmembrane helix</keyword>
<evidence type="ECO:0000256" key="1">
    <source>
        <dbReference type="SAM" id="Phobius"/>
    </source>
</evidence>
<dbReference type="EMBL" id="HBGW01045070">
    <property type="protein sequence ID" value="CAD9571768.1"/>
    <property type="molecule type" value="Transcribed_RNA"/>
</dbReference>
<evidence type="ECO:0000313" key="2">
    <source>
        <dbReference type="EMBL" id="CAD9571768.1"/>
    </source>
</evidence>
<gene>
    <name evidence="2" type="ORF">BRAN1462_LOCUS28605</name>
</gene>
<name>A0A6U6NCZ6_9DINO</name>
<accession>A0A6U6NCZ6</accession>
<proteinExistence type="predicted"/>
<protein>
    <recommendedName>
        <fullName evidence="3">Receptor expression-enhancing protein</fullName>
    </recommendedName>
</protein>
<keyword evidence="1" id="KW-0472">Membrane</keyword>
<dbReference type="AlphaFoldDB" id="A0A6U6NCZ6"/>
<organism evidence="2">
    <name type="scientific">Zooxanthella nutricula</name>
    <dbReference type="NCBI Taxonomy" id="1333877"/>
    <lineage>
        <taxon>Eukaryota</taxon>
        <taxon>Sar</taxon>
        <taxon>Alveolata</taxon>
        <taxon>Dinophyceae</taxon>
        <taxon>Peridiniales</taxon>
        <taxon>Peridiniales incertae sedis</taxon>
        <taxon>Zooxanthella</taxon>
    </lineage>
</organism>
<feature type="transmembrane region" description="Helical" evidence="1">
    <location>
        <begin position="37"/>
        <end position="56"/>
    </location>
</feature>
<evidence type="ECO:0008006" key="3">
    <source>
        <dbReference type="Google" id="ProtNLM"/>
    </source>
</evidence>
<reference evidence="2" key="1">
    <citation type="submission" date="2021-01" db="EMBL/GenBank/DDBJ databases">
        <authorList>
            <person name="Corre E."/>
            <person name="Pelletier E."/>
            <person name="Niang G."/>
            <person name="Scheremetjew M."/>
            <person name="Finn R."/>
            <person name="Kale V."/>
            <person name="Holt S."/>
            <person name="Cochrane G."/>
            <person name="Meng A."/>
            <person name="Brown T."/>
            <person name="Cohen L."/>
        </authorList>
    </citation>
    <scope>NUCLEOTIDE SEQUENCE</scope>
    <source>
        <strain evidence="2">RCC3387</strain>
    </source>
</reference>